<dbReference type="InterPro" id="IPR006311">
    <property type="entry name" value="TAT_signal"/>
</dbReference>
<comment type="caution">
    <text evidence="2">The sequence shown here is derived from an EMBL/GenBank/DDBJ whole genome shotgun (WGS) entry which is preliminary data.</text>
</comment>
<organism evidence="2 3">
    <name type="scientific">Allokutzneria oryzae</name>
    <dbReference type="NCBI Taxonomy" id="1378989"/>
    <lineage>
        <taxon>Bacteria</taxon>
        <taxon>Bacillati</taxon>
        <taxon>Actinomycetota</taxon>
        <taxon>Actinomycetes</taxon>
        <taxon>Pseudonocardiales</taxon>
        <taxon>Pseudonocardiaceae</taxon>
        <taxon>Allokutzneria</taxon>
    </lineage>
</organism>
<dbReference type="RefSeq" id="WP_377850093.1">
    <property type="nucleotide sequence ID" value="NZ_JBHLZU010000002.1"/>
</dbReference>
<name>A0ABV5ZQ23_9PSEU</name>
<accession>A0ABV5ZQ23</accession>
<dbReference type="EMBL" id="JBHLZU010000002">
    <property type="protein sequence ID" value="MFB9902995.1"/>
    <property type="molecule type" value="Genomic_DNA"/>
</dbReference>
<protein>
    <submittedName>
        <fullName evidence="2">Uncharacterized protein</fullName>
    </submittedName>
</protein>
<dbReference type="PROSITE" id="PS51318">
    <property type="entry name" value="TAT"/>
    <property type="match status" value="1"/>
</dbReference>
<evidence type="ECO:0000313" key="2">
    <source>
        <dbReference type="EMBL" id="MFB9902995.1"/>
    </source>
</evidence>
<sequence>MNSISRIGVVGAALAAVAAGVAAPGIAEASADACKNSISLASLTASNSGKRLSVTANWNQCWSGTTYIQFWVSRGDDNVGGDHLGPGNVKAGRHSKKVNFDGNCKPGTYHVWVGLYKNNTDLGTPKAEATSNKIKLTC</sequence>
<proteinExistence type="predicted"/>
<keyword evidence="3" id="KW-1185">Reference proteome</keyword>
<gene>
    <name evidence="2" type="ORF">ACFFQA_03510</name>
</gene>
<reference evidence="2 3" key="1">
    <citation type="submission" date="2024-09" db="EMBL/GenBank/DDBJ databases">
        <authorList>
            <person name="Sun Q."/>
            <person name="Mori K."/>
        </authorList>
    </citation>
    <scope>NUCLEOTIDE SEQUENCE [LARGE SCALE GENOMIC DNA]</scope>
    <source>
        <strain evidence="2 3">TBRC 7907</strain>
    </source>
</reference>
<feature type="signal peptide" evidence="1">
    <location>
        <begin position="1"/>
        <end position="29"/>
    </location>
</feature>
<evidence type="ECO:0000313" key="3">
    <source>
        <dbReference type="Proteomes" id="UP001589693"/>
    </source>
</evidence>
<dbReference type="Proteomes" id="UP001589693">
    <property type="component" value="Unassembled WGS sequence"/>
</dbReference>
<feature type="chain" id="PRO_5045965692" evidence="1">
    <location>
        <begin position="30"/>
        <end position="138"/>
    </location>
</feature>
<evidence type="ECO:0000256" key="1">
    <source>
        <dbReference type="SAM" id="SignalP"/>
    </source>
</evidence>
<keyword evidence="1" id="KW-0732">Signal</keyword>